<dbReference type="InterPro" id="IPR029032">
    <property type="entry name" value="AhpD-like"/>
</dbReference>
<accession>A0ABS5QNL5</accession>
<gene>
    <name evidence="2" type="ORF">G6R27_01375</name>
</gene>
<dbReference type="Proteomes" id="UP001519418">
    <property type="component" value="Unassembled WGS sequence"/>
</dbReference>
<dbReference type="SUPFAM" id="SSF69118">
    <property type="entry name" value="AhpD-like"/>
    <property type="match status" value="1"/>
</dbReference>
<dbReference type="PANTHER" id="PTHR33570">
    <property type="entry name" value="4-CARBOXYMUCONOLACTONE DECARBOXYLASE FAMILY PROTEIN"/>
    <property type="match status" value="1"/>
</dbReference>
<protein>
    <submittedName>
        <fullName evidence="2">Carboxymuconolactone decarboxylase family protein</fullName>
    </submittedName>
</protein>
<dbReference type="Gene3D" id="1.20.1290.10">
    <property type="entry name" value="AhpD-like"/>
    <property type="match status" value="1"/>
</dbReference>
<feature type="domain" description="Carboxymuconolactone decarboxylase-like" evidence="1">
    <location>
        <begin position="17"/>
        <end position="100"/>
    </location>
</feature>
<organism evidence="2 3">
    <name type="scientific">Fructobacillus papyriferae</name>
    <dbReference type="NCBI Taxonomy" id="2713171"/>
    <lineage>
        <taxon>Bacteria</taxon>
        <taxon>Bacillati</taxon>
        <taxon>Bacillota</taxon>
        <taxon>Bacilli</taxon>
        <taxon>Lactobacillales</taxon>
        <taxon>Lactobacillaceae</taxon>
        <taxon>Fructobacillus</taxon>
    </lineage>
</organism>
<evidence type="ECO:0000313" key="3">
    <source>
        <dbReference type="Proteomes" id="UP001519418"/>
    </source>
</evidence>
<sequence>MTKKVTAGRDNLGNLAPDFAGYNDDILFGEVWADETLPQKTRSIATVSAIMAMGAFEQLPAHMKKAKENGVSQKEMVALLTQLAFYTGWPKGWSAFNILKQVYGE</sequence>
<dbReference type="InterPro" id="IPR052512">
    <property type="entry name" value="4CMD/NDH-1_regulator"/>
</dbReference>
<dbReference type="PANTHER" id="PTHR33570:SF9">
    <property type="entry name" value="BLL4600 PROTEIN"/>
    <property type="match status" value="1"/>
</dbReference>
<dbReference type="InterPro" id="IPR003779">
    <property type="entry name" value="CMD-like"/>
</dbReference>
<comment type="caution">
    <text evidence="2">The sequence shown here is derived from an EMBL/GenBank/DDBJ whole genome shotgun (WGS) entry which is preliminary data.</text>
</comment>
<evidence type="ECO:0000313" key="2">
    <source>
        <dbReference type="EMBL" id="MBS9334686.1"/>
    </source>
</evidence>
<reference evidence="2 3" key="1">
    <citation type="submission" date="2020-02" db="EMBL/GenBank/DDBJ databases">
        <title>Fructobacillus sp. isolated from paper mulberry of Taiwan.</title>
        <authorList>
            <person name="Lin S.-T."/>
        </authorList>
    </citation>
    <scope>NUCLEOTIDE SEQUENCE [LARGE SCALE GENOMIC DNA]</scope>
    <source>
        <strain evidence="2 3">M1-10</strain>
    </source>
</reference>
<dbReference type="Pfam" id="PF02627">
    <property type="entry name" value="CMD"/>
    <property type="match status" value="1"/>
</dbReference>
<dbReference type="RefSeq" id="WP_213819296.1">
    <property type="nucleotide sequence ID" value="NZ_JAAMFI010000001.1"/>
</dbReference>
<dbReference type="EMBL" id="JAAMFI010000001">
    <property type="protein sequence ID" value="MBS9334686.1"/>
    <property type="molecule type" value="Genomic_DNA"/>
</dbReference>
<evidence type="ECO:0000259" key="1">
    <source>
        <dbReference type="Pfam" id="PF02627"/>
    </source>
</evidence>
<proteinExistence type="predicted"/>
<keyword evidence="3" id="KW-1185">Reference proteome</keyword>
<name>A0ABS5QNL5_9LACO</name>